<dbReference type="EMBL" id="SDMP01000013">
    <property type="protein sequence ID" value="RYR20830.1"/>
    <property type="molecule type" value="Genomic_DNA"/>
</dbReference>
<evidence type="ECO:0000313" key="4">
    <source>
        <dbReference type="Proteomes" id="UP000289738"/>
    </source>
</evidence>
<evidence type="ECO:0000313" key="3">
    <source>
        <dbReference type="EMBL" id="RYR67989.1"/>
    </source>
</evidence>
<dbReference type="EMBL" id="SDMP01000003">
    <property type="protein sequence ID" value="RYR67989.1"/>
    <property type="molecule type" value="Genomic_DNA"/>
</dbReference>
<feature type="transmembrane region" description="Helical" evidence="1">
    <location>
        <begin position="52"/>
        <end position="76"/>
    </location>
</feature>
<reference evidence="2 4" key="1">
    <citation type="submission" date="2019-01" db="EMBL/GenBank/DDBJ databases">
        <title>Sequencing of cultivated peanut Arachis hypogaea provides insights into genome evolution and oil improvement.</title>
        <authorList>
            <person name="Chen X."/>
        </authorList>
    </citation>
    <scope>NUCLEOTIDE SEQUENCE [LARGE SCALE GENOMIC DNA]</scope>
    <source>
        <strain evidence="4">cv. Fuhuasheng</strain>
        <strain evidence="2">GDAAS-fuhuasheng2018</strain>
        <tissue evidence="2">Leaves</tissue>
    </source>
</reference>
<dbReference type="AlphaFoldDB" id="A0A445A312"/>
<keyword evidence="1" id="KW-1133">Transmembrane helix</keyword>
<comment type="caution">
    <text evidence="2">The sequence shown here is derived from an EMBL/GenBank/DDBJ whole genome shotgun (WGS) entry which is preliminary data.</text>
</comment>
<evidence type="ECO:0000256" key="1">
    <source>
        <dbReference type="SAM" id="Phobius"/>
    </source>
</evidence>
<organism evidence="2 4">
    <name type="scientific">Arachis hypogaea</name>
    <name type="common">Peanut</name>
    <dbReference type="NCBI Taxonomy" id="3818"/>
    <lineage>
        <taxon>Eukaryota</taxon>
        <taxon>Viridiplantae</taxon>
        <taxon>Streptophyta</taxon>
        <taxon>Embryophyta</taxon>
        <taxon>Tracheophyta</taxon>
        <taxon>Spermatophyta</taxon>
        <taxon>Magnoliopsida</taxon>
        <taxon>eudicotyledons</taxon>
        <taxon>Gunneridae</taxon>
        <taxon>Pentapetalae</taxon>
        <taxon>rosids</taxon>
        <taxon>fabids</taxon>
        <taxon>Fabales</taxon>
        <taxon>Fabaceae</taxon>
        <taxon>Papilionoideae</taxon>
        <taxon>50 kb inversion clade</taxon>
        <taxon>dalbergioids sensu lato</taxon>
        <taxon>Dalbergieae</taxon>
        <taxon>Pterocarpus clade</taxon>
        <taxon>Arachis</taxon>
    </lineage>
</organism>
<dbReference type="Proteomes" id="UP000289738">
    <property type="component" value="Chromosome A03"/>
</dbReference>
<dbReference type="Proteomes" id="UP000289738">
    <property type="component" value="Chromosome B03"/>
</dbReference>
<proteinExistence type="predicted"/>
<accession>A0A445A312</accession>
<gene>
    <name evidence="3" type="ORF">Ahy_A03g014458</name>
    <name evidence="2" type="ORF">Ahy_B03g066071</name>
</gene>
<protein>
    <submittedName>
        <fullName evidence="2">Uncharacterized protein</fullName>
    </submittedName>
</protein>
<evidence type="ECO:0000313" key="2">
    <source>
        <dbReference type="EMBL" id="RYR20830.1"/>
    </source>
</evidence>
<sequence length="87" mass="9610">MAEEPLMARAATSWARAAMSGVAKVPSQMRFFLRGSLISETHLPHALILTPLYTGCLLLFLLLLLSLPLFPALFCFSGSRLTDEEEE</sequence>
<keyword evidence="4" id="KW-1185">Reference proteome</keyword>
<keyword evidence="1" id="KW-0472">Membrane</keyword>
<keyword evidence="1" id="KW-0812">Transmembrane</keyword>
<name>A0A445A312_ARAHY</name>